<dbReference type="InterPro" id="IPR014016">
    <property type="entry name" value="UvrD-like_ATP-bd"/>
</dbReference>
<evidence type="ECO:0000256" key="2">
    <source>
        <dbReference type="ARBA" id="ARBA00022801"/>
    </source>
</evidence>
<evidence type="ECO:0000259" key="10">
    <source>
        <dbReference type="PROSITE" id="PS51198"/>
    </source>
</evidence>
<dbReference type="GO" id="GO:0043138">
    <property type="term" value="F:3'-5' DNA helicase activity"/>
    <property type="evidence" value="ECO:0007669"/>
    <property type="project" value="UniProtKB-EC"/>
</dbReference>
<dbReference type="GO" id="GO:0006265">
    <property type="term" value="P:DNA topological change"/>
    <property type="evidence" value="ECO:0007669"/>
    <property type="project" value="InterPro"/>
</dbReference>
<comment type="catalytic activity">
    <reaction evidence="6">
        <text>Couples ATP hydrolysis with the unwinding of duplex DNA by translocating in the 3'-5' direction.</text>
        <dbReference type="EC" id="5.6.2.4"/>
    </reaction>
</comment>
<proteinExistence type="predicted"/>
<dbReference type="GO" id="GO:0016887">
    <property type="term" value="F:ATP hydrolysis activity"/>
    <property type="evidence" value="ECO:0007669"/>
    <property type="project" value="RHEA"/>
</dbReference>
<comment type="caution">
    <text evidence="9">Lacks conserved residue(s) required for the propagation of feature annotation.</text>
</comment>
<dbReference type="Pfam" id="PF01396">
    <property type="entry name" value="Zn_ribbon_Top1"/>
    <property type="match status" value="1"/>
</dbReference>
<dbReference type="PANTHER" id="PTHR11070">
    <property type="entry name" value="UVRD / RECB / PCRA DNA HELICASE FAMILY MEMBER"/>
    <property type="match status" value="1"/>
</dbReference>
<dbReference type="PROSITE" id="PS51198">
    <property type="entry name" value="UVRD_HELICASE_ATP_BIND"/>
    <property type="match status" value="1"/>
</dbReference>
<dbReference type="Proteomes" id="UP000236745">
    <property type="component" value="Unassembled WGS sequence"/>
</dbReference>
<organism evidence="11 12">
    <name type="scientific">Marinobacterium lutimaris</name>
    <dbReference type="NCBI Taxonomy" id="568106"/>
    <lineage>
        <taxon>Bacteria</taxon>
        <taxon>Pseudomonadati</taxon>
        <taxon>Pseudomonadota</taxon>
        <taxon>Gammaproteobacteria</taxon>
        <taxon>Oceanospirillales</taxon>
        <taxon>Oceanospirillaceae</taxon>
        <taxon>Marinobacterium</taxon>
    </lineage>
</organism>
<dbReference type="RefSeq" id="WP_268807746.1">
    <property type="nucleotide sequence ID" value="NZ_FNVQ01000012.1"/>
</dbReference>
<dbReference type="InterPro" id="IPR027417">
    <property type="entry name" value="P-loop_NTPase"/>
</dbReference>
<keyword evidence="4 9" id="KW-0067">ATP-binding</keyword>
<feature type="domain" description="UvrD-like helicase ATP-binding" evidence="10">
    <location>
        <begin position="1"/>
        <end position="174"/>
    </location>
</feature>
<name>A0A1H6DVE9_9GAMM</name>
<dbReference type="InterPro" id="IPR013498">
    <property type="entry name" value="Topo_IA_Znf"/>
</dbReference>
<dbReference type="EC" id="5.6.2.4" evidence="7"/>
<dbReference type="AlphaFoldDB" id="A0A1H6DVE9"/>
<evidence type="ECO:0000313" key="11">
    <source>
        <dbReference type="EMBL" id="SEG89352.1"/>
    </source>
</evidence>
<dbReference type="EMBL" id="FNVQ01000012">
    <property type="protein sequence ID" value="SEG89352.1"/>
    <property type="molecule type" value="Genomic_DNA"/>
</dbReference>
<dbReference type="InterPro" id="IPR014017">
    <property type="entry name" value="DNA_helicase_UvrD-like_C"/>
</dbReference>
<dbReference type="GO" id="GO:0005829">
    <property type="term" value="C:cytosol"/>
    <property type="evidence" value="ECO:0007669"/>
    <property type="project" value="TreeGrafter"/>
</dbReference>
<sequence length="425" mass="48307">MPRSTEEILNALKPDVIRRYHNLVSVCIKHIRSAQLTQKMLLERSKVLSHKARADRFARAVWLLALAYSHKLDEAKRIDFEGMIGNAVSLIENGRYPSPFKLILVDEFQDISEPRANLIKALRAQKPFTKVFAVGDDWQSIYRFAGSDITLFTQFEQQFGASWIGRLQQTYRCNQLIAGVAADFVQRNPGQMRKSVQSVRAQIPRSIRVIPVKVEWEKPSMDNACQQLLTRLNSFAAKIAPKWQTDAKPKLSVLVLSRYNMQNPFKGHPPVFSHIEVRSMTFHRAKGLEADYTVLLDVSEGNFGVPSRIEDDELLQLVIPFPETYPYAEERRLFYVALTRASRGVFLLTNQVRRSRYIDELMEIGGDNVSLESVDGQPLEPCPACHKGHLVLRSAKNGSKFMGCSEYPVCRHTANVSENVEGQSI</sequence>
<dbReference type="Pfam" id="PF13361">
    <property type="entry name" value="UvrD_C"/>
    <property type="match status" value="1"/>
</dbReference>
<dbReference type="SUPFAM" id="SSF52540">
    <property type="entry name" value="P-loop containing nucleoside triphosphate hydrolases"/>
    <property type="match status" value="1"/>
</dbReference>
<dbReference type="Gene3D" id="3.40.50.300">
    <property type="entry name" value="P-loop containing nucleotide triphosphate hydrolases"/>
    <property type="match status" value="2"/>
</dbReference>
<gene>
    <name evidence="11" type="ORF">SAMN05444390_1125</name>
</gene>
<evidence type="ECO:0000256" key="7">
    <source>
        <dbReference type="ARBA" id="ARBA00034808"/>
    </source>
</evidence>
<keyword evidence="12" id="KW-1185">Reference proteome</keyword>
<dbReference type="SUPFAM" id="SSF57783">
    <property type="entry name" value="Zinc beta-ribbon"/>
    <property type="match status" value="1"/>
</dbReference>
<dbReference type="GO" id="GO:0003677">
    <property type="term" value="F:DNA binding"/>
    <property type="evidence" value="ECO:0007669"/>
    <property type="project" value="InterPro"/>
</dbReference>
<keyword evidence="3 9" id="KW-0347">Helicase</keyword>
<evidence type="ECO:0000313" key="12">
    <source>
        <dbReference type="Proteomes" id="UP000236745"/>
    </source>
</evidence>
<comment type="catalytic activity">
    <reaction evidence="8">
        <text>ATP + H2O = ADP + phosphate + H(+)</text>
        <dbReference type="Rhea" id="RHEA:13065"/>
        <dbReference type="ChEBI" id="CHEBI:15377"/>
        <dbReference type="ChEBI" id="CHEBI:15378"/>
        <dbReference type="ChEBI" id="CHEBI:30616"/>
        <dbReference type="ChEBI" id="CHEBI:43474"/>
        <dbReference type="ChEBI" id="CHEBI:456216"/>
        <dbReference type="EC" id="5.6.2.4"/>
    </reaction>
</comment>
<keyword evidence="2 9" id="KW-0378">Hydrolase</keyword>
<keyword evidence="5" id="KW-0413">Isomerase</keyword>
<dbReference type="GO" id="GO:0000725">
    <property type="term" value="P:recombinational repair"/>
    <property type="evidence" value="ECO:0007669"/>
    <property type="project" value="TreeGrafter"/>
</dbReference>
<dbReference type="PANTHER" id="PTHR11070:SF63">
    <property type="entry name" value="DNA HELICASE IV"/>
    <property type="match status" value="1"/>
</dbReference>
<reference evidence="11 12" key="1">
    <citation type="submission" date="2016-10" db="EMBL/GenBank/DDBJ databases">
        <authorList>
            <person name="de Groot N.N."/>
        </authorList>
    </citation>
    <scope>NUCLEOTIDE SEQUENCE [LARGE SCALE GENOMIC DNA]</scope>
    <source>
        <strain evidence="11 12">DSM 22012</strain>
    </source>
</reference>
<evidence type="ECO:0000256" key="9">
    <source>
        <dbReference type="PROSITE-ProRule" id="PRU00560"/>
    </source>
</evidence>
<dbReference type="Gene3D" id="3.30.65.10">
    <property type="entry name" value="Bacterial Topoisomerase I, domain 1"/>
    <property type="match status" value="1"/>
</dbReference>
<keyword evidence="1 9" id="KW-0547">Nucleotide-binding</keyword>
<dbReference type="GO" id="GO:0003916">
    <property type="term" value="F:DNA topoisomerase activity"/>
    <property type="evidence" value="ECO:0007669"/>
    <property type="project" value="InterPro"/>
</dbReference>
<evidence type="ECO:0000256" key="3">
    <source>
        <dbReference type="ARBA" id="ARBA00022806"/>
    </source>
</evidence>
<evidence type="ECO:0000256" key="5">
    <source>
        <dbReference type="ARBA" id="ARBA00023235"/>
    </source>
</evidence>
<evidence type="ECO:0000256" key="1">
    <source>
        <dbReference type="ARBA" id="ARBA00022741"/>
    </source>
</evidence>
<dbReference type="GO" id="GO:0005524">
    <property type="term" value="F:ATP binding"/>
    <property type="evidence" value="ECO:0007669"/>
    <property type="project" value="UniProtKB-UniRule"/>
</dbReference>
<protein>
    <recommendedName>
        <fullName evidence="7">DNA 3'-5' helicase</fullName>
        <ecNumber evidence="7">5.6.2.4</ecNumber>
    </recommendedName>
</protein>
<accession>A0A1H6DVE9</accession>
<evidence type="ECO:0000256" key="8">
    <source>
        <dbReference type="ARBA" id="ARBA00048988"/>
    </source>
</evidence>
<evidence type="ECO:0000256" key="6">
    <source>
        <dbReference type="ARBA" id="ARBA00034617"/>
    </source>
</evidence>
<dbReference type="Pfam" id="PF00580">
    <property type="entry name" value="UvrD-helicase"/>
    <property type="match status" value="1"/>
</dbReference>
<dbReference type="GO" id="GO:0005694">
    <property type="term" value="C:chromosome"/>
    <property type="evidence" value="ECO:0007669"/>
    <property type="project" value="InterPro"/>
</dbReference>
<evidence type="ECO:0000256" key="4">
    <source>
        <dbReference type="ARBA" id="ARBA00022840"/>
    </source>
</evidence>
<dbReference type="InterPro" id="IPR000212">
    <property type="entry name" value="DNA_helicase_UvrD/REP"/>
</dbReference>